<feature type="region of interest" description="Disordered" evidence="1">
    <location>
        <begin position="1"/>
        <end position="20"/>
    </location>
</feature>
<dbReference type="WBParaSite" id="jg18339">
    <property type="protein sequence ID" value="jg18339"/>
    <property type="gene ID" value="jg18339"/>
</dbReference>
<reference evidence="3" key="1">
    <citation type="submission" date="2022-11" db="UniProtKB">
        <authorList>
            <consortium name="WormBaseParasite"/>
        </authorList>
    </citation>
    <scope>IDENTIFICATION</scope>
</reference>
<proteinExistence type="predicted"/>
<accession>A0A915DDP4</accession>
<evidence type="ECO:0000256" key="1">
    <source>
        <dbReference type="SAM" id="MobiDB-lite"/>
    </source>
</evidence>
<sequence length="104" mass="11491">MKYSEEGSDKEIESKHLRSADYILDERPSRKHNSYSSESNLAGKDKFTSVTILRHGDYELLEPCRPMAQAPSGLMTLMSLAGCCVTATTQSNNLCSLATTWSPT</sequence>
<dbReference type="AlphaFoldDB" id="A0A915DDP4"/>
<name>A0A915DDP4_9BILA</name>
<organism evidence="2 3">
    <name type="scientific">Ditylenchus dipsaci</name>
    <dbReference type="NCBI Taxonomy" id="166011"/>
    <lineage>
        <taxon>Eukaryota</taxon>
        <taxon>Metazoa</taxon>
        <taxon>Ecdysozoa</taxon>
        <taxon>Nematoda</taxon>
        <taxon>Chromadorea</taxon>
        <taxon>Rhabditida</taxon>
        <taxon>Tylenchina</taxon>
        <taxon>Tylenchomorpha</taxon>
        <taxon>Sphaerularioidea</taxon>
        <taxon>Anguinidae</taxon>
        <taxon>Anguininae</taxon>
        <taxon>Ditylenchus</taxon>
    </lineage>
</organism>
<protein>
    <submittedName>
        <fullName evidence="3">Uncharacterized protein</fullName>
    </submittedName>
</protein>
<keyword evidence="2" id="KW-1185">Reference proteome</keyword>
<evidence type="ECO:0000313" key="2">
    <source>
        <dbReference type="Proteomes" id="UP000887574"/>
    </source>
</evidence>
<evidence type="ECO:0000313" key="3">
    <source>
        <dbReference type="WBParaSite" id="jg18339"/>
    </source>
</evidence>
<dbReference type="Proteomes" id="UP000887574">
    <property type="component" value="Unplaced"/>
</dbReference>